<keyword evidence="2" id="KW-1185">Reference proteome</keyword>
<organism evidence="1 2">
    <name type="scientific">Lachnellula willkommii</name>
    <dbReference type="NCBI Taxonomy" id="215461"/>
    <lineage>
        <taxon>Eukaryota</taxon>
        <taxon>Fungi</taxon>
        <taxon>Dikarya</taxon>
        <taxon>Ascomycota</taxon>
        <taxon>Pezizomycotina</taxon>
        <taxon>Leotiomycetes</taxon>
        <taxon>Helotiales</taxon>
        <taxon>Lachnaceae</taxon>
        <taxon>Lachnellula</taxon>
    </lineage>
</organism>
<dbReference type="PANTHER" id="PTHR43162:SF1">
    <property type="entry name" value="PRESTALK A DIFFERENTIATION PROTEIN A"/>
    <property type="match status" value="1"/>
</dbReference>
<name>A0A559M7L6_9HELO</name>
<dbReference type="SUPFAM" id="SSF51735">
    <property type="entry name" value="NAD(P)-binding Rossmann-fold domains"/>
    <property type="match status" value="1"/>
</dbReference>
<sequence>MYANAKAPLLELFTAAKNGGVKYIVLLSSMSVEINPDGLLGKMHGNVDAAIREAGLSYTFIRPRNFASNSRQFWAPSIQKTGKVWITYPNAQSAPVSEEDMAAVALVAVNTDKLLNQAVGLSGTISITQQEQVKAISRRRESEGKKPVELIVLPAEEWKTFMNQHMPAEFVDQLISFWRLADGKPELIQSPERITGKPSQSFDQWLELNKDAFLKD</sequence>
<evidence type="ECO:0000313" key="1">
    <source>
        <dbReference type="EMBL" id="TVY88941.1"/>
    </source>
</evidence>
<protein>
    <submittedName>
        <fullName evidence="1">NAD(P)H azoreductase</fullName>
    </submittedName>
</protein>
<dbReference type="InterPro" id="IPR036291">
    <property type="entry name" value="NAD(P)-bd_dom_sf"/>
</dbReference>
<dbReference type="PANTHER" id="PTHR43162">
    <property type="match status" value="1"/>
</dbReference>
<dbReference type="Proteomes" id="UP000315522">
    <property type="component" value="Unassembled WGS sequence"/>
</dbReference>
<dbReference type="Gene3D" id="3.40.50.720">
    <property type="entry name" value="NAD(P)-binding Rossmann-like Domain"/>
    <property type="match status" value="1"/>
</dbReference>
<dbReference type="EMBL" id="QGML01001485">
    <property type="protein sequence ID" value="TVY88941.1"/>
    <property type="molecule type" value="Genomic_DNA"/>
</dbReference>
<dbReference type="InterPro" id="IPR051604">
    <property type="entry name" value="Ergot_Alk_Oxidoreductase"/>
</dbReference>
<gene>
    <name evidence="1" type="primary">azoB</name>
    <name evidence="1" type="ORF">LAWI1_G004632</name>
</gene>
<reference evidence="1 2" key="1">
    <citation type="submission" date="2018-05" db="EMBL/GenBank/DDBJ databases">
        <title>Genome sequencing and assembly of the regulated plant pathogen Lachnellula willkommii and related sister species for the development of diagnostic species identification markers.</title>
        <authorList>
            <person name="Giroux E."/>
            <person name="Bilodeau G."/>
        </authorList>
    </citation>
    <scope>NUCLEOTIDE SEQUENCE [LARGE SCALE GENOMIC DNA]</scope>
    <source>
        <strain evidence="1 2">CBS 172.35</strain>
    </source>
</reference>
<proteinExistence type="predicted"/>
<accession>A0A559M7L6</accession>
<evidence type="ECO:0000313" key="2">
    <source>
        <dbReference type="Proteomes" id="UP000315522"/>
    </source>
</evidence>
<dbReference type="AlphaFoldDB" id="A0A559M7L6"/>
<comment type="caution">
    <text evidence="1">The sequence shown here is derived from an EMBL/GenBank/DDBJ whole genome shotgun (WGS) entry which is preliminary data.</text>
</comment>